<keyword evidence="9" id="KW-1185">Reference proteome</keyword>
<evidence type="ECO:0000256" key="5">
    <source>
        <dbReference type="ARBA" id="ARBA00023242"/>
    </source>
</evidence>
<evidence type="ECO:0000313" key="9">
    <source>
        <dbReference type="Proteomes" id="UP000054928"/>
    </source>
</evidence>
<comment type="subcellular location">
    <subcellularLocation>
        <location evidence="1">Nucleus</location>
    </subcellularLocation>
</comment>
<evidence type="ECO:0000259" key="6">
    <source>
        <dbReference type="Pfam" id="PF07967"/>
    </source>
</evidence>
<name>A0A0P1B7G8_PLAHL</name>
<dbReference type="InterPro" id="IPR012935">
    <property type="entry name" value="NuBaID_N"/>
</dbReference>
<keyword evidence="3" id="KW-0863">Zinc-finger</keyword>
<organism evidence="8 9">
    <name type="scientific">Plasmopara halstedii</name>
    <name type="common">Downy mildew of sunflower</name>
    <dbReference type="NCBI Taxonomy" id="4781"/>
    <lineage>
        <taxon>Eukaryota</taxon>
        <taxon>Sar</taxon>
        <taxon>Stramenopiles</taxon>
        <taxon>Oomycota</taxon>
        <taxon>Peronosporomycetes</taxon>
        <taxon>Peronosporales</taxon>
        <taxon>Peronosporaceae</taxon>
        <taxon>Plasmopara</taxon>
    </lineage>
</organism>
<accession>A0A0P1B7G8</accession>
<evidence type="ECO:0000259" key="7">
    <source>
        <dbReference type="Pfam" id="PF08600"/>
    </source>
</evidence>
<keyword evidence="4" id="KW-0862">Zinc</keyword>
<dbReference type="EMBL" id="CCYD01003101">
    <property type="protein sequence ID" value="CEG49881.1"/>
    <property type="molecule type" value="Genomic_DNA"/>
</dbReference>
<evidence type="ECO:0000313" key="8">
    <source>
        <dbReference type="EMBL" id="CEG49881.1"/>
    </source>
</evidence>
<dbReference type="AlphaFoldDB" id="A0A0P1B7G8"/>
<dbReference type="STRING" id="4781.A0A0P1B7G8"/>
<keyword evidence="5" id="KW-0539">Nucleus</keyword>
<dbReference type="RefSeq" id="XP_024586250.1">
    <property type="nucleotide sequence ID" value="XM_024721119.1"/>
</dbReference>
<protein>
    <submittedName>
        <fullName evidence="8">Uncharacterized conserved protein</fullName>
    </submittedName>
</protein>
<evidence type="ECO:0000256" key="3">
    <source>
        <dbReference type="ARBA" id="ARBA00022771"/>
    </source>
</evidence>
<feature type="domain" description="C3HC-type" evidence="6">
    <location>
        <begin position="63"/>
        <end position="182"/>
    </location>
</feature>
<dbReference type="PANTHER" id="PTHR15835:SF6">
    <property type="entry name" value="ZINC FINGER C3HC-TYPE PROTEIN 1"/>
    <property type="match status" value="1"/>
</dbReference>
<evidence type="ECO:0000256" key="2">
    <source>
        <dbReference type="ARBA" id="ARBA00022723"/>
    </source>
</evidence>
<dbReference type="InterPro" id="IPR013909">
    <property type="entry name" value="NuBaID_C"/>
</dbReference>
<evidence type="ECO:0000256" key="1">
    <source>
        <dbReference type="ARBA" id="ARBA00004123"/>
    </source>
</evidence>
<proteinExistence type="predicted"/>
<dbReference type="OrthoDB" id="614844at2759"/>
<sequence length="396" mass="44334">MAALEPKEIEALLATWDEATAPVDAREREDPLLFASAPEIVALYKNQQPKQHDIKAIKKFSHPWDHADFLARVSSFSIATWFAKPEIINAFECSRFGWRNSGPDMLSCICCKQILCFKIDNRLSESGVLNVAKIFAQQLITGHTLLCPWRGNPSPVAFTMLPIASKRQVYEGFMDQLEKFVAQMLEDAELLKLVGNIKVLDEVTDKILNEVAASDDSRNVLTTTTLASKLSASIYLQRDTPVSHEVLVNATFIVGCGWQSKVMDHVVLLKCGFCNRHWQASPAITSNENDDDMSEPKVKRLKLATSNAVDLLSQHRQFCPWITGRKLAGADEVGHIDLKLWEFVRLPGWRQYAQCLELLRDPDDCSLVADDSSNIKKITHSDPAVMLRSVQAVLGL</sequence>
<dbReference type="Pfam" id="PF07967">
    <property type="entry name" value="zf-C3HC"/>
    <property type="match status" value="1"/>
</dbReference>
<dbReference type="OMA" id="WKQYAQA"/>
<dbReference type="Pfam" id="PF08600">
    <property type="entry name" value="NuBaID_C"/>
    <property type="match status" value="1"/>
</dbReference>
<dbReference type="Proteomes" id="UP000054928">
    <property type="component" value="Unassembled WGS sequence"/>
</dbReference>
<dbReference type="GO" id="GO:0005634">
    <property type="term" value="C:nucleus"/>
    <property type="evidence" value="ECO:0007669"/>
    <property type="project" value="UniProtKB-SubCell"/>
</dbReference>
<dbReference type="GO" id="GO:0008270">
    <property type="term" value="F:zinc ion binding"/>
    <property type="evidence" value="ECO:0007669"/>
    <property type="project" value="UniProtKB-KW"/>
</dbReference>
<dbReference type="GeneID" id="36402673"/>
<evidence type="ECO:0000256" key="4">
    <source>
        <dbReference type="ARBA" id="ARBA00022833"/>
    </source>
</evidence>
<reference evidence="9" key="1">
    <citation type="submission" date="2014-09" db="EMBL/GenBank/DDBJ databases">
        <authorList>
            <person name="Sharma Rahul"/>
            <person name="Thines Marco"/>
        </authorList>
    </citation>
    <scope>NUCLEOTIDE SEQUENCE [LARGE SCALE GENOMIC DNA]</scope>
</reference>
<feature type="domain" description="NuBaID C-terminal" evidence="7">
    <location>
        <begin position="253"/>
        <end position="331"/>
    </location>
</feature>
<dbReference type="PANTHER" id="PTHR15835">
    <property type="entry name" value="NUCLEAR-INTERACTING PARTNER OF ALK"/>
    <property type="match status" value="1"/>
</dbReference>
<keyword evidence="2" id="KW-0479">Metal-binding</keyword>